<name>A0A443JXP6_9RHOB</name>
<dbReference type="Gene3D" id="2.60.40.10">
    <property type="entry name" value="Immunoglobulins"/>
    <property type="match status" value="1"/>
</dbReference>
<dbReference type="Gene3D" id="3.40.50.1110">
    <property type="entry name" value="SGNH hydrolase"/>
    <property type="match status" value="1"/>
</dbReference>
<dbReference type="SUPFAM" id="SSF52266">
    <property type="entry name" value="SGNH hydrolase"/>
    <property type="match status" value="1"/>
</dbReference>
<dbReference type="EMBL" id="SAUY01000074">
    <property type="protein sequence ID" value="RWR25293.1"/>
    <property type="molecule type" value="Genomic_DNA"/>
</dbReference>
<evidence type="ECO:0000313" key="2">
    <source>
        <dbReference type="EMBL" id="RWR25293.1"/>
    </source>
</evidence>
<dbReference type="RefSeq" id="WP_128234195.1">
    <property type="nucleotide sequence ID" value="NZ_SAUY01000074.1"/>
</dbReference>
<reference evidence="2 3" key="1">
    <citation type="submission" date="2019-01" db="EMBL/GenBank/DDBJ databases">
        <title>Sinorhodobacter populi sp. nov. isolated from the symptomatic bark tissue of Populus euramericana canker.</title>
        <authorList>
            <person name="Xu G."/>
        </authorList>
    </citation>
    <scope>NUCLEOTIDE SEQUENCE [LARGE SCALE GENOMIC DNA]</scope>
    <source>
        <strain evidence="2 3">07D10-4-3</strain>
    </source>
</reference>
<dbReference type="GO" id="GO:0016788">
    <property type="term" value="F:hydrolase activity, acting on ester bonds"/>
    <property type="evidence" value="ECO:0007669"/>
    <property type="project" value="UniProtKB-ARBA"/>
</dbReference>
<dbReference type="InterPro" id="IPR036116">
    <property type="entry name" value="FN3_sf"/>
</dbReference>
<dbReference type="InterPro" id="IPR003961">
    <property type="entry name" value="FN3_dom"/>
</dbReference>
<evidence type="ECO:0000313" key="3">
    <source>
        <dbReference type="Proteomes" id="UP000284451"/>
    </source>
</evidence>
<evidence type="ECO:0000259" key="1">
    <source>
        <dbReference type="PROSITE" id="PS50853"/>
    </source>
</evidence>
<sequence length="721" mass="72432">MGLKDYDAVRYGSRRIIAAYRGETQVFGGAVPVPAVPGQIDAGLWSVATGDDPGEIVVSITGLPSTGGSAITGLVYRIGTGAAQALGAGIGTWPITGLTPGADASVQIAAVNAVGRGPWATVKSATAGAEDVVPATIALSVEPVSNRVYQRAGITGGAGNKGAASVSFSVNLSGASPVYARVRDADSDAVIVAATQVLASGAAGENIVAITVPARLGWNCVDVAVSPSGPWTPGANRFGVGRVILGVGQSQLGRTFSNQSPGAGTIAELVPAASPYAVVRGVYTGDGGFETATLTAGWQVPNDTTGNKYYSSSGAPELLRRQIAAHGVNCAFVAHGTSGGKIENVIAGGSRYTQVRNLVAETGAWEAFWFYMGGSDAAASTSEATFTTRLNSLMADLDGLNAYTGAVAEVFTATGTRYSNTIAQVRNVRKATKAVAESRGAVWFEPRNAALVDDVHPTQAGNVTLCAALHRAFAGEWVQANVVSVAASGSTITLTFNKAISVSGNPVGRVAVYPTGTTANAKTVSSVTASGSVLTITLSDALTASVDVWLYPHPDSAALLSQVIADTNGIPVRISLDPTVAAVDATAPAQFATGGWSVVTGAAANEITLTVTTLPSNGGSPITALQYTVDGGNTWTALSGTGTGSRTLTMPAPAASYTFALRAVNAVGPGPASAAKSATSGAASSALAATFGSEQITVTNFGPTIDPPSVTFGGEQITITA</sequence>
<organism evidence="2 3">
    <name type="scientific">Paenirhodobacter populi</name>
    <dbReference type="NCBI Taxonomy" id="2306993"/>
    <lineage>
        <taxon>Bacteria</taxon>
        <taxon>Pseudomonadati</taxon>
        <taxon>Pseudomonadota</taxon>
        <taxon>Alphaproteobacteria</taxon>
        <taxon>Rhodobacterales</taxon>
        <taxon>Rhodobacter group</taxon>
        <taxon>Paenirhodobacter</taxon>
    </lineage>
</organism>
<dbReference type="Proteomes" id="UP000284451">
    <property type="component" value="Unassembled WGS sequence"/>
</dbReference>
<dbReference type="CDD" id="cd00063">
    <property type="entry name" value="FN3"/>
    <property type="match status" value="1"/>
</dbReference>
<accession>A0A443JXP6</accession>
<gene>
    <name evidence="2" type="ORF">D2T29_22165</name>
</gene>
<comment type="caution">
    <text evidence="2">The sequence shown here is derived from an EMBL/GenBank/DDBJ whole genome shotgun (WGS) entry which is preliminary data.</text>
</comment>
<reference evidence="2 3" key="2">
    <citation type="submission" date="2019-01" db="EMBL/GenBank/DDBJ databases">
        <authorList>
            <person name="Li Y."/>
        </authorList>
    </citation>
    <scope>NUCLEOTIDE SEQUENCE [LARGE SCALE GENOMIC DNA]</scope>
    <source>
        <strain evidence="2 3">07D10-4-3</strain>
    </source>
</reference>
<protein>
    <submittedName>
        <fullName evidence="2">Fibronectin type III domain-containing protein</fullName>
    </submittedName>
</protein>
<dbReference type="AlphaFoldDB" id="A0A443JXP6"/>
<dbReference type="PROSITE" id="PS50853">
    <property type="entry name" value="FN3"/>
    <property type="match status" value="1"/>
</dbReference>
<dbReference type="SUPFAM" id="SSF49265">
    <property type="entry name" value="Fibronectin type III"/>
    <property type="match status" value="1"/>
</dbReference>
<proteinExistence type="predicted"/>
<feature type="domain" description="Fibronectin type-III" evidence="1">
    <location>
        <begin position="587"/>
        <end position="683"/>
    </location>
</feature>
<dbReference type="InterPro" id="IPR036514">
    <property type="entry name" value="SGNH_hydro_sf"/>
</dbReference>
<dbReference type="InterPro" id="IPR013783">
    <property type="entry name" value="Ig-like_fold"/>
</dbReference>